<feature type="compositionally biased region" description="Acidic residues" evidence="14">
    <location>
        <begin position="294"/>
        <end position="311"/>
    </location>
</feature>
<sequence length="442" mass="47258">MVLEPMFPARPLGAVGSGPLPANMAVNFAGSDVMSRILHAYRGLAMAGPFGAARGPHAGPHGGLLLRGIPQPQPHPGPIGHPLQGHHHHPGHPPLSPPRAFERPDPRTSPNSMPLTPTSVSEDAASADDDEASKRRRSRTNFNSWQLEELERAFLASHYPDVFMREALALRLDLKESRVAVWFQNRRAKWRKKEHTKKGPGRPAHNAHPQTCSGQPIPEEELRRKEQERREKKILRALQRQQKKLASKGITVDLETLRREWEARGSFVGSRSGAGRGKGGGSAAGTSISGASMTDDDSSDIDVVGDDESVDYESSSTAAPDDCGDDPRRTPVQGGGGGGGLGHGPINYVKREATSESASTPLAPLPKPVPVSGASPPLPLPLPLLLNNNNNEEANNNNSKDSLRSSPVKLNPFSIESLLSRSHSLGHGGHGGLGRAAEPVES</sequence>
<dbReference type="PANTHER" id="PTHR46799:SF1">
    <property type="entry name" value="HOMEOBOX PROTEIN UNC-4 HOMOLOG"/>
    <property type="match status" value="1"/>
</dbReference>
<dbReference type="EMBL" id="JAPTSV010000005">
    <property type="protein sequence ID" value="KAJ1527989.1"/>
    <property type="molecule type" value="Genomic_DNA"/>
</dbReference>
<comment type="subcellular location">
    <subcellularLocation>
        <location evidence="1 12 13">Nucleus</location>
    </subcellularLocation>
</comment>
<evidence type="ECO:0000256" key="10">
    <source>
        <dbReference type="ARBA" id="ARBA00038351"/>
    </source>
</evidence>
<reference evidence="16" key="1">
    <citation type="submission" date="2022-12" db="EMBL/GenBank/DDBJ databases">
        <title>Chromosome-level genome assembly of the bean flower thrips Megalurothrips usitatus.</title>
        <authorList>
            <person name="Ma L."/>
            <person name="Liu Q."/>
            <person name="Li H."/>
            <person name="Cai W."/>
        </authorList>
    </citation>
    <scope>NUCLEOTIDE SEQUENCE</scope>
    <source>
        <strain evidence="16">Cailab_2022a</strain>
    </source>
</reference>
<evidence type="ECO:0000256" key="8">
    <source>
        <dbReference type="ARBA" id="ARBA00023163"/>
    </source>
</evidence>
<keyword evidence="5" id="KW-0805">Transcription regulation</keyword>
<evidence type="ECO:0000313" key="16">
    <source>
        <dbReference type="EMBL" id="KAJ1527989.1"/>
    </source>
</evidence>
<dbReference type="Proteomes" id="UP001075354">
    <property type="component" value="Chromosome 5"/>
</dbReference>
<gene>
    <name evidence="16" type="ORF">ONE63_007917</name>
</gene>
<dbReference type="GO" id="GO:0007399">
    <property type="term" value="P:nervous system development"/>
    <property type="evidence" value="ECO:0007669"/>
    <property type="project" value="UniProtKB-KW"/>
</dbReference>
<evidence type="ECO:0000256" key="13">
    <source>
        <dbReference type="RuleBase" id="RU000682"/>
    </source>
</evidence>
<evidence type="ECO:0000256" key="12">
    <source>
        <dbReference type="PROSITE-ProRule" id="PRU00108"/>
    </source>
</evidence>
<organism evidence="16 17">
    <name type="scientific">Megalurothrips usitatus</name>
    <name type="common">bean blossom thrips</name>
    <dbReference type="NCBI Taxonomy" id="439358"/>
    <lineage>
        <taxon>Eukaryota</taxon>
        <taxon>Metazoa</taxon>
        <taxon>Ecdysozoa</taxon>
        <taxon>Arthropoda</taxon>
        <taxon>Hexapoda</taxon>
        <taxon>Insecta</taxon>
        <taxon>Pterygota</taxon>
        <taxon>Neoptera</taxon>
        <taxon>Paraneoptera</taxon>
        <taxon>Thysanoptera</taxon>
        <taxon>Terebrantia</taxon>
        <taxon>Thripoidea</taxon>
        <taxon>Thripidae</taxon>
        <taxon>Megalurothrips</taxon>
    </lineage>
</organism>
<evidence type="ECO:0000256" key="6">
    <source>
        <dbReference type="ARBA" id="ARBA00023125"/>
    </source>
</evidence>
<keyword evidence="8" id="KW-0804">Transcription</keyword>
<evidence type="ECO:0000256" key="9">
    <source>
        <dbReference type="ARBA" id="ARBA00023242"/>
    </source>
</evidence>
<keyword evidence="3" id="KW-0221">Differentiation</keyword>
<feature type="region of interest" description="Disordered" evidence="14">
    <location>
        <begin position="421"/>
        <end position="442"/>
    </location>
</feature>
<evidence type="ECO:0000256" key="3">
    <source>
        <dbReference type="ARBA" id="ARBA00022782"/>
    </source>
</evidence>
<dbReference type="PROSITE" id="PS50071">
    <property type="entry name" value="HOMEOBOX_2"/>
    <property type="match status" value="1"/>
</dbReference>
<evidence type="ECO:0000313" key="17">
    <source>
        <dbReference type="Proteomes" id="UP001075354"/>
    </source>
</evidence>
<name>A0AAV7XP64_9NEOP</name>
<dbReference type="GO" id="GO:0030154">
    <property type="term" value="P:cell differentiation"/>
    <property type="evidence" value="ECO:0007669"/>
    <property type="project" value="UniProtKB-KW"/>
</dbReference>
<keyword evidence="2" id="KW-0217">Developmental protein</keyword>
<evidence type="ECO:0000259" key="15">
    <source>
        <dbReference type="PROSITE" id="PS50071"/>
    </source>
</evidence>
<dbReference type="CDD" id="cd00086">
    <property type="entry name" value="homeodomain"/>
    <property type="match status" value="1"/>
</dbReference>
<dbReference type="InterPro" id="IPR009057">
    <property type="entry name" value="Homeodomain-like_sf"/>
</dbReference>
<keyword evidence="6 12" id="KW-0238">DNA-binding</keyword>
<proteinExistence type="inferred from homology"/>
<feature type="compositionally biased region" description="Polar residues" evidence="14">
    <location>
        <begin position="108"/>
        <end position="120"/>
    </location>
</feature>
<dbReference type="GO" id="GO:0005634">
    <property type="term" value="C:nucleus"/>
    <property type="evidence" value="ECO:0007669"/>
    <property type="project" value="UniProtKB-SubCell"/>
</dbReference>
<feature type="region of interest" description="Disordered" evidence="14">
    <location>
        <begin position="191"/>
        <end position="228"/>
    </location>
</feature>
<keyword evidence="7 12" id="KW-0371">Homeobox</keyword>
<dbReference type="SMART" id="SM00389">
    <property type="entry name" value="HOX"/>
    <property type="match status" value="1"/>
</dbReference>
<evidence type="ECO:0000256" key="1">
    <source>
        <dbReference type="ARBA" id="ARBA00004123"/>
    </source>
</evidence>
<evidence type="ECO:0000256" key="2">
    <source>
        <dbReference type="ARBA" id="ARBA00022473"/>
    </source>
</evidence>
<feature type="compositionally biased region" description="Gly residues" evidence="14">
    <location>
        <begin position="333"/>
        <end position="343"/>
    </location>
</feature>
<feature type="region of interest" description="Disordered" evidence="14">
    <location>
        <begin position="265"/>
        <end position="408"/>
    </location>
</feature>
<dbReference type="GO" id="GO:1990837">
    <property type="term" value="F:sequence-specific double-stranded DNA binding"/>
    <property type="evidence" value="ECO:0007669"/>
    <property type="project" value="TreeGrafter"/>
</dbReference>
<dbReference type="AlphaFoldDB" id="A0AAV7XP64"/>
<feature type="domain" description="Homeobox" evidence="15">
    <location>
        <begin position="133"/>
        <end position="193"/>
    </location>
</feature>
<dbReference type="SUPFAM" id="SSF46689">
    <property type="entry name" value="Homeodomain-like"/>
    <property type="match status" value="1"/>
</dbReference>
<keyword evidence="9 12" id="KW-0539">Nucleus</keyword>
<evidence type="ECO:0000256" key="11">
    <source>
        <dbReference type="ARBA" id="ARBA00069290"/>
    </source>
</evidence>
<feature type="compositionally biased region" description="Gly residues" evidence="14">
    <location>
        <begin position="272"/>
        <end position="283"/>
    </location>
</feature>
<keyword evidence="17" id="KW-1185">Reference proteome</keyword>
<dbReference type="PANTHER" id="PTHR46799">
    <property type="entry name" value="HOMEOBOX PROTEIN UNC-4 HOMOLOG"/>
    <property type="match status" value="1"/>
</dbReference>
<feature type="DNA-binding region" description="Homeobox" evidence="12">
    <location>
        <begin position="135"/>
        <end position="194"/>
    </location>
</feature>
<dbReference type="PROSITE" id="PS00027">
    <property type="entry name" value="HOMEOBOX_1"/>
    <property type="match status" value="1"/>
</dbReference>
<comment type="similarity">
    <text evidence="10">Belongs to the paired homeobox family. Unc-4 subfamily.</text>
</comment>
<accession>A0AAV7XP64</accession>
<keyword evidence="4" id="KW-0524">Neurogenesis</keyword>
<feature type="compositionally biased region" description="Basic residues" evidence="14">
    <location>
        <begin position="191"/>
        <end position="200"/>
    </location>
</feature>
<evidence type="ECO:0000256" key="7">
    <source>
        <dbReference type="ARBA" id="ARBA00023155"/>
    </source>
</evidence>
<evidence type="ECO:0000256" key="4">
    <source>
        <dbReference type="ARBA" id="ARBA00022902"/>
    </source>
</evidence>
<dbReference type="Gene3D" id="1.10.10.60">
    <property type="entry name" value="Homeodomain-like"/>
    <property type="match status" value="1"/>
</dbReference>
<evidence type="ECO:0000256" key="14">
    <source>
        <dbReference type="SAM" id="MobiDB-lite"/>
    </source>
</evidence>
<feature type="compositionally biased region" description="Low complexity" evidence="14">
    <location>
        <begin position="383"/>
        <end position="398"/>
    </location>
</feature>
<dbReference type="GO" id="GO:0000981">
    <property type="term" value="F:DNA-binding transcription factor activity, RNA polymerase II-specific"/>
    <property type="evidence" value="ECO:0007669"/>
    <property type="project" value="InterPro"/>
</dbReference>
<protein>
    <recommendedName>
        <fullName evidence="11">Homeobox protein unc-4</fullName>
    </recommendedName>
</protein>
<dbReference type="InterPro" id="IPR001356">
    <property type="entry name" value="HD"/>
</dbReference>
<dbReference type="Pfam" id="PF00046">
    <property type="entry name" value="Homeodomain"/>
    <property type="match status" value="1"/>
</dbReference>
<dbReference type="InterPro" id="IPR017970">
    <property type="entry name" value="Homeobox_CS"/>
</dbReference>
<evidence type="ECO:0000256" key="5">
    <source>
        <dbReference type="ARBA" id="ARBA00023015"/>
    </source>
</evidence>
<comment type="caution">
    <text evidence="16">The sequence shown here is derived from an EMBL/GenBank/DDBJ whole genome shotgun (WGS) entry which is preliminary data.</text>
</comment>
<dbReference type="FunFam" id="1.10.10.60:FF:000057">
    <property type="entry name" value="Short stature homeobox 2"/>
    <property type="match status" value="1"/>
</dbReference>
<feature type="region of interest" description="Disordered" evidence="14">
    <location>
        <begin position="67"/>
        <end position="139"/>
    </location>
</feature>